<dbReference type="InParanoid" id="A0A0Q9XFY3"/>
<feature type="region of interest" description="Disordered" evidence="1">
    <location>
        <begin position="22"/>
        <end position="71"/>
    </location>
</feature>
<evidence type="ECO:0000313" key="2">
    <source>
        <dbReference type="EMBL" id="KRG02568.1"/>
    </source>
</evidence>
<dbReference type="KEGG" id="dmo:Dmoj_GI26173"/>
<keyword evidence="3" id="KW-1185">Reference proteome</keyword>
<feature type="compositionally biased region" description="Basic and acidic residues" evidence="1">
    <location>
        <begin position="32"/>
        <end position="45"/>
    </location>
</feature>
<dbReference type="AlphaFoldDB" id="A0A0Q9XFY3"/>
<evidence type="ECO:0000313" key="3">
    <source>
        <dbReference type="Proteomes" id="UP000009192"/>
    </source>
</evidence>
<evidence type="ECO:0000256" key="1">
    <source>
        <dbReference type="SAM" id="MobiDB-lite"/>
    </source>
</evidence>
<name>A0A0Q9XFY3_DROMO</name>
<dbReference type="Proteomes" id="UP000009192">
    <property type="component" value="Unassembled WGS sequence"/>
</dbReference>
<accession>A0A0Q9XFY3</accession>
<dbReference type="OrthoDB" id="8046853at2759"/>
<feature type="compositionally biased region" description="Polar residues" evidence="1">
    <location>
        <begin position="57"/>
        <end position="71"/>
    </location>
</feature>
<proteinExistence type="predicted"/>
<reference evidence="2 3" key="1">
    <citation type="journal article" date="2007" name="Nature">
        <title>Evolution of genes and genomes on the Drosophila phylogeny.</title>
        <authorList>
            <consortium name="Drosophila 12 Genomes Consortium"/>
            <person name="Clark A.G."/>
            <person name="Eisen M.B."/>
            <person name="Smith D.R."/>
            <person name="Bergman C.M."/>
            <person name="Oliver B."/>
            <person name="Markow T.A."/>
            <person name="Kaufman T.C."/>
            <person name="Kellis M."/>
            <person name="Gelbart W."/>
            <person name="Iyer V.N."/>
            <person name="Pollard D.A."/>
            <person name="Sackton T.B."/>
            <person name="Larracuente A.M."/>
            <person name="Singh N.D."/>
            <person name="Abad J.P."/>
            <person name="Abt D.N."/>
            <person name="Adryan B."/>
            <person name="Aguade M."/>
            <person name="Akashi H."/>
            <person name="Anderson W.W."/>
            <person name="Aquadro C.F."/>
            <person name="Ardell D.H."/>
            <person name="Arguello R."/>
            <person name="Artieri C.G."/>
            <person name="Barbash D.A."/>
            <person name="Barker D."/>
            <person name="Barsanti P."/>
            <person name="Batterham P."/>
            <person name="Batzoglou S."/>
            <person name="Begun D."/>
            <person name="Bhutkar A."/>
            <person name="Blanco E."/>
            <person name="Bosak S.A."/>
            <person name="Bradley R.K."/>
            <person name="Brand A.D."/>
            <person name="Brent M.R."/>
            <person name="Brooks A.N."/>
            <person name="Brown R.H."/>
            <person name="Butlin R.K."/>
            <person name="Caggese C."/>
            <person name="Calvi B.R."/>
            <person name="Bernardo de Carvalho A."/>
            <person name="Caspi A."/>
            <person name="Castrezana S."/>
            <person name="Celniker S.E."/>
            <person name="Chang J.L."/>
            <person name="Chapple C."/>
            <person name="Chatterji S."/>
            <person name="Chinwalla A."/>
            <person name="Civetta A."/>
            <person name="Clifton S.W."/>
            <person name="Comeron J.M."/>
            <person name="Costello J.C."/>
            <person name="Coyne J.A."/>
            <person name="Daub J."/>
            <person name="David R.G."/>
            <person name="Delcher A.L."/>
            <person name="Delehaunty K."/>
            <person name="Do C.B."/>
            <person name="Ebling H."/>
            <person name="Edwards K."/>
            <person name="Eickbush T."/>
            <person name="Evans J.D."/>
            <person name="Filipski A."/>
            <person name="Findeiss S."/>
            <person name="Freyhult E."/>
            <person name="Fulton L."/>
            <person name="Fulton R."/>
            <person name="Garcia A.C."/>
            <person name="Gardiner A."/>
            <person name="Garfield D.A."/>
            <person name="Garvin B.E."/>
            <person name="Gibson G."/>
            <person name="Gilbert D."/>
            <person name="Gnerre S."/>
            <person name="Godfrey J."/>
            <person name="Good R."/>
            <person name="Gotea V."/>
            <person name="Gravely B."/>
            <person name="Greenberg A.J."/>
            <person name="Griffiths-Jones S."/>
            <person name="Gross S."/>
            <person name="Guigo R."/>
            <person name="Gustafson E.A."/>
            <person name="Haerty W."/>
            <person name="Hahn M.W."/>
            <person name="Halligan D.L."/>
            <person name="Halpern A.L."/>
            <person name="Halter G.M."/>
            <person name="Han M.V."/>
            <person name="Heger A."/>
            <person name="Hillier L."/>
            <person name="Hinrichs A.S."/>
            <person name="Holmes I."/>
            <person name="Hoskins R.A."/>
            <person name="Hubisz M.J."/>
            <person name="Hultmark D."/>
            <person name="Huntley M.A."/>
            <person name="Jaffe D.B."/>
            <person name="Jagadeeshan S."/>
            <person name="Jeck W.R."/>
            <person name="Johnson J."/>
            <person name="Jones C.D."/>
            <person name="Jordan W.C."/>
            <person name="Karpen G.H."/>
            <person name="Kataoka E."/>
            <person name="Keightley P.D."/>
            <person name="Kheradpour P."/>
            <person name="Kirkness E.F."/>
            <person name="Koerich L.B."/>
            <person name="Kristiansen K."/>
            <person name="Kudrna D."/>
            <person name="Kulathinal R.J."/>
            <person name="Kumar S."/>
            <person name="Kwok R."/>
            <person name="Lander E."/>
            <person name="Langley C.H."/>
            <person name="Lapoint R."/>
            <person name="Lazzaro B.P."/>
            <person name="Lee S.J."/>
            <person name="Levesque L."/>
            <person name="Li R."/>
            <person name="Lin C.F."/>
            <person name="Lin M.F."/>
            <person name="Lindblad-Toh K."/>
            <person name="Llopart A."/>
            <person name="Long M."/>
            <person name="Low L."/>
            <person name="Lozovsky E."/>
            <person name="Lu J."/>
            <person name="Luo M."/>
            <person name="Machado C.A."/>
            <person name="Makalowski W."/>
            <person name="Marzo M."/>
            <person name="Matsuda M."/>
            <person name="Matzkin L."/>
            <person name="McAllister B."/>
            <person name="McBride C.S."/>
            <person name="McKernan B."/>
            <person name="McKernan K."/>
            <person name="Mendez-Lago M."/>
            <person name="Minx P."/>
            <person name="Mollenhauer M.U."/>
            <person name="Montooth K."/>
            <person name="Mount S.M."/>
            <person name="Mu X."/>
            <person name="Myers E."/>
            <person name="Negre B."/>
            <person name="Newfeld S."/>
            <person name="Nielsen R."/>
            <person name="Noor M.A."/>
            <person name="O'Grady P."/>
            <person name="Pachter L."/>
            <person name="Papaceit M."/>
            <person name="Parisi M.J."/>
            <person name="Parisi M."/>
            <person name="Parts L."/>
            <person name="Pedersen J.S."/>
            <person name="Pesole G."/>
            <person name="Phillippy A.M."/>
            <person name="Ponting C.P."/>
            <person name="Pop M."/>
            <person name="Porcelli D."/>
            <person name="Powell J.R."/>
            <person name="Prohaska S."/>
            <person name="Pruitt K."/>
            <person name="Puig M."/>
            <person name="Quesneville H."/>
            <person name="Ram K.R."/>
            <person name="Rand D."/>
            <person name="Rasmussen M.D."/>
            <person name="Reed L.K."/>
            <person name="Reenan R."/>
            <person name="Reily A."/>
            <person name="Remington K.A."/>
            <person name="Rieger T.T."/>
            <person name="Ritchie M.G."/>
            <person name="Robin C."/>
            <person name="Rogers Y.H."/>
            <person name="Rohde C."/>
            <person name="Rozas J."/>
            <person name="Rubenfield M.J."/>
            <person name="Ruiz A."/>
            <person name="Russo S."/>
            <person name="Salzberg S.L."/>
            <person name="Sanchez-Gracia A."/>
            <person name="Saranga D.J."/>
            <person name="Sato H."/>
            <person name="Schaeffer S.W."/>
            <person name="Schatz M.C."/>
            <person name="Schlenke T."/>
            <person name="Schwartz R."/>
            <person name="Segarra C."/>
            <person name="Singh R.S."/>
            <person name="Sirot L."/>
            <person name="Sirota M."/>
            <person name="Sisneros N.B."/>
            <person name="Smith C.D."/>
            <person name="Smith T.F."/>
            <person name="Spieth J."/>
            <person name="Stage D.E."/>
            <person name="Stark A."/>
            <person name="Stephan W."/>
            <person name="Strausberg R.L."/>
            <person name="Strempel S."/>
            <person name="Sturgill D."/>
            <person name="Sutton G."/>
            <person name="Sutton G.G."/>
            <person name="Tao W."/>
            <person name="Teichmann S."/>
            <person name="Tobari Y.N."/>
            <person name="Tomimura Y."/>
            <person name="Tsolas J.M."/>
            <person name="Valente V.L."/>
            <person name="Venter E."/>
            <person name="Venter J.C."/>
            <person name="Vicario S."/>
            <person name="Vieira F.G."/>
            <person name="Vilella A.J."/>
            <person name="Villasante A."/>
            <person name="Walenz B."/>
            <person name="Wang J."/>
            <person name="Wasserman M."/>
            <person name="Watts T."/>
            <person name="Wilson D."/>
            <person name="Wilson R.K."/>
            <person name="Wing R.A."/>
            <person name="Wolfner M.F."/>
            <person name="Wong A."/>
            <person name="Wong G.K."/>
            <person name="Wu C.I."/>
            <person name="Wu G."/>
            <person name="Yamamoto D."/>
            <person name="Yang H.P."/>
            <person name="Yang S.P."/>
            <person name="Yorke J.A."/>
            <person name="Yoshida K."/>
            <person name="Zdobnov E."/>
            <person name="Zhang P."/>
            <person name="Zhang Y."/>
            <person name="Zimin A.V."/>
            <person name="Baldwin J."/>
            <person name="Abdouelleil A."/>
            <person name="Abdulkadir J."/>
            <person name="Abebe A."/>
            <person name="Abera B."/>
            <person name="Abreu J."/>
            <person name="Acer S.C."/>
            <person name="Aftuck L."/>
            <person name="Alexander A."/>
            <person name="An P."/>
            <person name="Anderson E."/>
            <person name="Anderson S."/>
            <person name="Arachi H."/>
            <person name="Azer M."/>
            <person name="Bachantsang P."/>
            <person name="Barry A."/>
            <person name="Bayul T."/>
            <person name="Berlin A."/>
            <person name="Bessette D."/>
            <person name="Bloom T."/>
            <person name="Blye J."/>
            <person name="Boguslavskiy L."/>
            <person name="Bonnet C."/>
            <person name="Boukhgalter B."/>
            <person name="Bourzgui I."/>
            <person name="Brown A."/>
            <person name="Cahill P."/>
            <person name="Channer S."/>
            <person name="Cheshatsang Y."/>
            <person name="Chuda L."/>
            <person name="Citroen M."/>
            <person name="Collymore A."/>
            <person name="Cooke P."/>
            <person name="Costello M."/>
            <person name="D'Aco K."/>
            <person name="Daza R."/>
            <person name="De Haan G."/>
            <person name="DeGray S."/>
            <person name="DeMaso C."/>
            <person name="Dhargay N."/>
            <person name="Dooley K."/>
            <person name="Dooley E."/>
            <person name="Doricent M."/>
            <person name="Dorje P."/>
            <person name="Dorjee K."/>
            <person name="Dupes A."/>
            <person name="Elong R."/>
            <person name="Falk J."/>
            <person name="Farina A."/>
            <person name="Faro S."/>
            <person name="Ferguson D."/>
            <person name="Fisher S."/>
            <person name="Foley C.D."/>
            <person name="Franke A."/>
            <person name="Friedrich D."/>
            <person name="Gadbois L."/>
            <person name="Gearin G."/>
            <person name="Gearin C.R."/>
            <person name="Giannoukos G."/>
            <person name="Goode T."/>
            <person name="Graham J."/>
            <person name="Grandbois E."/>
            <person name="Grewal S."/>
            <person name="Gyaltsen K."/>
            <person name="Hafez N."/>
            <person name="Hagos B."/>
            <person name="Hall J."/>
            <person name="Henson C."/>
            <person name="Hollinger A."/>
            <person name="Honan T."/>
            <person name="Huard M.D."/>
            <person name="Hughes L."/>
            <person name="Hurhula B."/>
            <person name="Husby M.E."/>
            <person name="Kamat A."/>
            <person name="Kanga B."/>
            <person name="Kashin S."/>
            <person name="Khazanovich D."/>
            <person name="Kisner P."/>
            <person name="Lance K."/>
            <person name="Lara M."/>
            <person name="Lee W."/>
            <person name="Lennon N."/>
            <person name="Letendre F."/>
            <person name="LeVine R."/>
            <person name="Lipovsky A."/>
            <person name="Liu X."/>
            <person name="Liu J."/>
            <person name="Liu S."/>
            <person name="Lokyitsang T."/>
            <person name="Lokyitsang Y."/>
            <person name="Lubonja R."/>
            <person name="Lui A."/>
            <person name="MacDonald P."/>
            <person name="Magnisalis V."/>
            <person name="Maru K."/>
            <person name="Matthews C."/>
            <person name="McCusker W."/>
            <person name="McDonough S."/>
            <person name="Mehta T."/>
            <person name="Meldrim J."/>
            <person name="Meneus L."/>
            <person name="Mihai O."/>
            <person name="Mihalev A."/>
            <person name="Mihova T."/>
            <person name="Mittelman R."/>
            <person name="Mlenga V."/>
            <person name="Montmayeur A."/>
            <person name="Mulrain L."/>
            <person name="Navidi A."/>
            <person name="Naylor J."/>
            <person name="Negash T."/>
            <person name="Nguyen T."/>
            <person name="Nguyen N."/>
            <person name="Nicol R."/>
            <person name="Norbu C."/>
            <person name="Norbu N."/>
            <person name="Novod N."/>
            <person name="O'Neill B."/>
            <person name="Osman S."/>
            <person name="Markiewicz E."/>
            <person name="Oyono O.L."/>
            <person name="Patti C."/>
            <person name="Phunkhang P."/>
            <person name="Pierre F."/>
            <person name="Priest M."/>
            <person name="Raghuraman S."/>
            <person name="Rege F."/>
            <person name="Reyes R."/>
            <person name="Rise C."/>
            <person name="Rogov P."/>
            <person name="Ross K."/>
            <person name="Ryan E."/>
            <person name="Settipalli S."/>
            <person name="Shea T."/>
            <person name="Sherpa N."/>
            <person name="Shi L."/>
            <person name="Shih D."/>
            <person name="Sparrow T."/>
            <person name="Spaulding J."/>
            <person name="Stalker J."/>
            <person name="Stange-Thomann N."/>
            <person name="Stavropoulos S."/>
            <person name="Stone C."/>
            <person name="Strader C."/>
            <person name="Tesfaye S."/>
            <person name="Thomson T."/>
            <person name="Thoulutsang Y."/>
            <person name="Thoulutsang D."/>
            <person name="Topham K."/>
            <person name="Topping I."/>
            <person name="Tsamla T."/>
            <person name="Vassiliev H."/>
            <person name="Vo A."/>
            <person name="Wangchuk T."/>
            <person name="Wangdi T."/>
            <person name="Weiand M."/>
            <person name="Wilkinson J."/>
            <person name="Wilson A."/>
            <person name="Yadav S."/>
            <person name="Young G."/>
            <person name="Yu Q."/>
            <person name="Zembek L."/>
            <person name="Zhong D."/>
            <person name="Zimmer A."/>
            <person name="Zwirko Z."/>
            <person name="Jaffe D.B."/>
            <person name="Alvarez P."/>
            <person name="Brockman W."/>
            <person name="Butler J."/>
            <person name="Chin C."/>
            <person name="Gnerre S."/>
            <person name="Grabherr M."/>
            <person name="Kleber M."/>
            <person name="Mauceli E."/>
            <person name="MacCallum I."/>
        </authorList>
    </citation>
    <scope>NUCLEOTIDE SEQUENCE [LARGE SCALE GENOMIC DNA]</scope>
    <source>
        <strain evidence="3">Tucson 15081-1352.22</strain>
    </source>
</reference>
<dbReference type="EMBL" id="CH933807">
    <property type="protein sequence ID" value="KRG02568.1"/>
    <property type="molecule type" value="Genomic_DNA"/>
</dbReference>
<sequence>MNMQQPQCELYPRVRATEYYRTPEPRVSIQSRKAEHPNKEKDSRRNANLLAPHIMPAQTSRMRVQRDSYFS</sequence>
<gene>
    <name evidence="2" type="primary">Dmoj\GI26173</name>
    <name evidence="2" type="ORF">Dmoj_GI26173</name>
</gene>
<organism evidence="2 3">
    <name type="scientific">Drosophila mojavensis</name>
    <name type="common">Fruit fly</name>
    <dbReference type="NCBI Taxonomy" id="7230"/>
    <lineage>
        <taxon>Eukaryota</taxon>
        <taxon>Metazoa</taxon>
        <taxon>Ecdysozoa</taxon>
        <taxon>Arthropoda</taxon>
        <taxon>Hexapoda</taxon>
        <taxon>Insecta</taxon>
        <taxon>Pterygota</taxon>
        <taxon>Neoptera</taxon>
        <taxon>Endopterygota</taxon>
        <taxon>Diptera</taxon>
        <taxon>Brachycera</taxon>
        <taxon>Muscomorpha</taxon>
        <taxon>Ephydroidea</taxon>
        <taxon>Drosophilidae</taxon>
        <taxon>Drosophila</taxon>
    </lineage>
</organism>
<protein>
    <submittedName>
        <fullName evidence="2">Uncharacterized protein</fullName>
    </submittedName>
</protein>